<dbReference type="Pfam" id="PF11683">
    <property type="entry name" value="DUF3278"/>
    <property type="match status" value="1"/>
</dbReference>
<dbReference type="PATRIC" id="fig|616990.3.peg.1747"/>
<protein>
    <recommendedName>
        <fullName evidence="4">DUF3278 domain-containing protein</fullName>
    </recommendedName>
</protein>
<dbReference type="OrthoDB" id="2142440at2"/>
<comment type="caution">
    <text evidence="2">The sequence shown here is derived from an EMBL/GenBank/DDBJ whole genome shotgun (WGS) entry which is preliminary data.</text>
</comment>
<name>A0A0R2LR48_9LACO</name>
<dbReference type="STRING" id="616990.IV54_GL001652"/>
<evidence type="ECO:0008006" key="4">
    <source>
        <dbReference type="Google" id="ProtNLM"/>
    </source>
</evidence>
<evidence type="ECO:0000256" key="1">
    <source>
        <dbReference type="SAM" id="Phobius"/>
    </source>
</evidence>
<evidence type="ECO:0000313" key="2">
    <source>
        <dbReference type="EMBL" id="KRO04132.1"/>
    </source>
</evidence>
<feature type="transmembrane region" description="Helical" evidence="1">
    <location>
        <begin position="33"/>
        <end position="57"/>
    </location>
</feature>
<dbReference type="EMBL" id="JQCA01000043">
    <property type="protein sequence ID" value="KRO04132.1"/>
    <property type="molecule type" value="Genomic_DNA"/>
</dbReference>
<keyword evidence="1" id="KW-0812">Transmembrane</keyword>
<accession>A0A0R2LR48</accession>
<proteinExistence type="predicted"/>
<feature type="transmembrane region" description="Helical" evidence="1">
    <location>
        <begin position="63"/>
        <end position="85"/>
    </location>
</feature>
<evidence type="ECO:0000313" key="3">
    <source>
        <dbReference type="Proteomes" id="UP000051906"/>
    </source>
</evidence>
<dbReference type="InterPro" id="IPR021697">
    <property type="entry name" value="DUF3278"/>
</dbReference>
<gene>
    <name evidence="2" type="ORF">IV54_GL001652</name>
</gene>
<dbReference type="RefSeq" id="WP_057878182.1">
    <property type="nucleotide sequence ID" value="NZ_JQCA01000043.1"/>
</dbReference>
<keyword evidence="1" id="KW-0472">Membrane</keyword>
<feature type="transmembrane region" description="Helical" evidence="1">
    <location>
        <begin position="147"/>
        <end position="166"/>
    </location>
</feature>
<reference evidence="2 3" key="1">
    <citation type="journal article" date="2015" name="Genome Announc.">
        <title>Expanding the biotechnology potential of lactobacilli through comparative genomics of 213 strains and associated genera.</title>
        <authorList>
            <person name="Sun Z."/>
            <person name="Harris H.M."/>
            <person name="McCann A."/>
            <person name="Guo C."/>
            <person name="Argimon S."/>
            <person name="Zhang W."/>
            <person name="Yang X."/>
            <person name="Jeffery I.B."/>
            <person name="Cooney J.C."/>
            <person name="Kagawa T.F."/>
            <person name="Liu W."/>
            <person name="Song Y."/>
            <person name="Salvetti E."/>
            <person name="Wrobel A."/>
            <person name="Rasinkangas P."/>
            <person name="Parkhill J."/>
            <person name="Rea M.C."/>
            <person name="O'Sullivan O."/>
            <person name="Ritari J."/>
            <person name="Douillard F.P."/>
            <person name="Paul Ross R."/>
            <person name="Yang R."/>
            <person name="Briner A.E."/>
            <person name="Felis G.E."/>
            <person name="de Vos W.M."/>
            <person name="Barrangou R."/>
            <person name="Klaenhammer T.R."/>
            <person name="Caufield P.W."/>
            <person name="Cui Y."/>
            <person name="Zhang H."/>
            <person name="O'Toole P.W."/>
        </authorList>
    </citation>
    <scope>NUCLEOTIDE SEQUENCE [LARGE SCALE GENOMIC DNA]</scope>
    <source>
        <strain evidence="2 3">DSM 22467</strain>
    </source>
</reference>
<sequence>MEKGENLRDNIFKHWFGVSGEFDEYKHQEVNRIAANAFILYFPGMLLSLVVAGIFAIKDPEMTLAVLLLGQLGYFVLVVCTYIMFASRRAHLTDNEIDARTTKQAYRRIIRKGLSTGVYFAIFMYLEQAVVNLWFDGTSLTQSLTQSHVIWVSVWSGVGMGIVIGIQEIIRLRKFR</sequence>
<organism evidence="2 3">
    <name type="scientific">Levilactobacillus paucivorans</name>
    <dbReference type="NCBI Taxonomy" id="616990"/>
    <lineage>
        <taxon>Bacteria</taxon>
        <taxon>Bacillati</taxon>
        <taxon>Bacillota</taxon>
        <taxon>Bacilli</taxon>
        <taxon>Lactobacillales</taxon>
        <taxon>Lactobacillaceae</taxon>
        <taxon>Levilactobacillus</taxon>
    </lineage>
</organism>
<keyword evidence="3" id="KW-1185">Reference proteome</keyword>
<dbReference type="AlphaFoldDB" id="A0A0R2LR48"/>
<keyword evidence="1" id="KW-1133">Transmembrane helix</keyword>
<dbReference type="Proteomes" id="UP000051906">
    <property type="component" value="Unassembled WGS sequence"/>
</dbReference>
<feature type="transmembrane region" description="Helical" evidence="1">
    <location>
        <begin position="117"/>
        <end position="135"/>
    </location>
</feature>